<organism evidence="1 2">
    <name type="scientific">Pseudomonas psychrophila</name>
    <dbReference type="NCBI Taxonomy" id="122355"/>
    <lineage>
        <taxon>Bacteria</taxon>
        <taxon>Pseudomonadati</taxon>
        <taxon>Pseudomonadota</taxon>
        <taxon>Gammaproteobacteria</taxon>
        <taxon>Pseudomonadales</taxon>
        <taxon>Pseudomonadaceae</taxon>
        <taxon>Pseudomonas</taxon>
    </lineage>
</organism>
<proteinExistence type="predicted"/>
<dbReference type="RefSeq" id="WP_108184812.1">
    <property type="nucleotide sequence ID" value="NZ_JAEKCZ010000022.1"/>
</dbReference>
<protein>
    <submittedName>
        <fullName evidence="1">Uncharacterized protein</fullName>
    </submittedName>
</protein>
<evidence type="ECO:0000313" key="1">
    <source>
        <dbReference type="EMBL" id="MBJ2258836.1"/>
    </source>
</evidence>
<dbReference type="EMBL" id="JAEKCZ010000022">
    <property type="protein sequence ID" value="MBJ2258836.1"/>
    <property type="molecule type" value="Genomic_DNA"/>
</dbReference>
<gene>
    <name evidence="1" type="ORF">JFT45_20230</name>
</gene>
<reference evidence="1" key="1">
    <citation type="submission" date="2020-12" db="EMBL/GenBank/DDBJ databases">
        <title>Antibiotic resistance and phylogeny of Pseudomonas spp. isolated over three decades from chicken meat in the Norwegian food chain.</title>
        <authorList>
            <person name="Moen B."/>
        </authorList>
    </citation>
    <scope>NUCLEOTIDE SEQUENCE</scope>
    <source>
        <strain evidence="1">MF6762</strain>
    </source>
</reference>
<sequence>MNAVTQAATTLDTQVTGVADDWQAPDFYRELDLEKAKLVVKFGDLAHLFLRDFEKLAQAFLVGDFSATSFALGSKEAEVELQAKTSSAQWTVEMMGLTGVSEDYAMHSYPEDAAFVIVYRSVDSGQLRLFRTGGGSPGAALTCFADSYPQHYKGVSSIYLDIRSVKHGLPAII</sequence>
<dbReference type="AlphaFoldDB" id="A0A8I1FXP4"/>
<name>A0A8I1FXP4_9PSED</name>
<evidence type="ECO:0000313" key="2">
    <source>
        <dbReference type="Proteomes" id="UP000658390"/>
    </source>
</evidence>
<accession>A0A8I1FXP4</accession>
<dbReference type="Proteomes" id="UP000658390">
    <property type="component" value="Unassembled WGS sequence"/>
</dbReference>
<comment type="caution">
    <text evidence="1">The sequence shown here is derived from an EMBL/GenBank/DDBJ whole genome shotgun (WGS) entry which is preliminary data.</text>
</comment>